<dbReference type="Proteomes" id="UP001244341">
    <property type="component" value="Chromosome 13b"/>
</dbReference>
<evidence type="ECO:0000313" key="9">
    <source>
        <dbReference type="EMBL" id="WIA21281.1"/>
    </source>
</evidence>
<evidence type="ECO:0000256" key="1">
    <source>
        <dbReference type="ARBA" id="ARBA00004167"/>
    </source>
</evidence>
<accession>A0ABY8UIG5</accession>
<proteinExistence type="inferred from homology"/>
<dbReference type="EC" id="2.4.1.-" evidence="8"/>
<evidence type="ECO:0000256" key="5">
    <source>
        <dbReference type="ARBA" id="ARBA00022692"/>
    </source>
</evidence>
<evidence type="ECO:0000256" key="4">
    <source>
        <dbReference type="ARBA" id="ARBA00022679"/>
    </source>
</evidence>
<evidence type="ECO:0000256" key="6">
    <source>
        <dbReference type="ARBA" id="ARBA00022989"/>
    </source>
</evidence>
<keyword evidence="6" id="KW-1133">Transmembrane helix</keyword>
<evidence type="ECO:0000256" key="3">
    <source>
        <dbReference type="ARBA" id="ARBA00022676"/>
    </source>
</evidence>
<evidence type="ECO:0000256" key="2">
    <source>
        <dbReference type="ARBA" id="ARBA00007647"/>
    </source>
</evidence>
<keyword evidence="3 8" id="KW-0328">Glycosyltransferase</keyword>
<keyword evidence="5" id="KW-0812">Transmembrane</keyword>
<dbReference type="PANTHER" id="PTHR21461">
    <property type="entry name" value="GLYCOSYLTRANSFERASE FAMILY 92 PROTEIN"/>
    <property type="match status" value="1"/>
</dbReference>
<comment type="subcellular location">
    <subcellularLocation>
        <location evidence="1">Membrane</location>
        <topology evidence="1">Single-pass membrane protein</topology>
    </subcellularLocation>
</comment>
<comment type="similarity">
    <text evidence="2 8">Belongs to the glycosyltransferase 92 family.</text>
</comment>
<dbReference type="EMBL" id="CP126220">
    <property type="protein sequence ID" value="WIA21281.1"/>
    <property type="molecule type" value="Genomic_DNA"/>
</dbReference>
<evidence type="ECO:0000256" key="8">
    <source>
        <dbReference type="RuleBase" id="RU366017"/>
    </source>
</evidence>
<gene>
    <name evidence="9" type="ORF">OEZ85_000514</name>
</gene>
<evidence type="ECO:0000256" key="7">
    <source>
        <dbReference type="ARBA" id="ARBA00023136"/>
    </source>
</evidence>
<keyword evidence="10" id="KW-1185">Reference proteome</keyword>
<keyword evidence="4 8" id="KW-0808">Transferase</keyword>
<dbReference type="InterPro" id="IPR008166">
    <property type="entry name" value="Glyco_transf_92"/>
</dbReference>
<reference evidence="9 10" key="1">
    <citation type="submission" date="2023-05" db="EMBL/GenBank/DDBJ databases">
        <title>A 100% complete, gapless, phased diploid assembly of the Scenedesmus obliquus UTEX 3031 genome.</title>
        <authorList>
            <person name="Biondi T.C."/>
            <person name="Hanschen E.R."/>
            <person name="Kwon T."/>
            <person name="Eng W."/>
            <person name="Kruse C.P.S."/>
            <person name="Koehler S.I."/>
            <person name="Kunde Y."/>
            <person name="Gleasner C.D."/>
            <person name="You Mak K.T."/>
            <person name="Polle J."/>
            <person name="Hovde B.T."/>
            <person name="Starkenburg S.R."/>
        </authorList>
    </citation>
    <scope>NUCLEOTIDE SEQUENCE [LARGE SCALE GENOMIC DNA]</scope>
    <source>
        <strain evidence="9 10">DOE0152z</strain>
    </source>
</reference>
<sequence length="210" mass="22788">MEWAEMQRLLGVALVTLYAFNPGPLMQPLLEWHQAQGFFQLLEWIIPASILKDQRQPCALPWFHASTARQRFGAPPCTYHQDNYQIGWWGQTLAVQDCTYRAMAAGHRWVAVMDLDEFVLPMTPSAPVLPGTGSTVLPATGSTVLPATGTTQAAAAAAAAAAGKGAAPSFTWASMILQAADWAGKPHDDYDQRLANLYGGHELKGWAAPK</sequence>
<evidence type="ECO:0000313" key="10">
    <source>
        <dbReference type="Proteomes" id="UP001244341"/>
    </source>
</evidence>
<protein>
    <recommendedName>
        <fullName evidence="8">Glycosyltransferase family 92 protein</fullName>
        <ecNumber evidence="8">2.4.1.-</ecNumber>
    </recommendedName>
</protein>
<dbReference type="Pfam" id="PF01697">
    <property type="entry name" value="Glyco_transf_92"/>
    <property type="match status" value="1"/>
</dbReference>
<name>A0ABY8UIG5_TETOB</name>
<keyword evidence="7" id="KW-0472">Membrane</keyword>
<organism evidence="9 10">
    <name type="scientific">Tetradesmus obliquus</name>
    <name type="common">Green alga</name>
    <name type="synonym">Acutodesmus obliquus</name>
    <dbReference type="NCBI Taxonomy" id="3088"/>
    <lineage>
        <taxon>Eukaryota</taxon>
        <taxon>Viridiplantae</taxon>
        <taxon>Chlorophyta</taxon>
        <taxon>core chlorophytes</taxon>
        <taxon>Chlorophyceae</taxon>
        <taxon>CS clade</taxon>
        <taxon>Sphaeropleales</taxon>
        <taxon>Scenedesmaceae</taxon>
        <taxon>Tetradesmus</taxon>
    </lineage>
</organism>
<dbReference type="PANTHER" id="PTHR21461:SF69">
    <property type="entry name" value="GLYCOSYLTRANSFERASE FAMILY 92 PROTEIN"/>
    <property type="match status" value="1"/>
</dbReference>